<organism evidence="2 3">
    <name type="scientific">Rhizopus oryzae</name>
    <name type="common">Mucormycosis agent</name>
    <name type="synonym">Rhizopus arrhizus var. delemar</name>
    <dbReference type="NCBI Taxonomy" id="64495"/>
    <lineage>
        <taxon>Eukaryota</taxon>
        <taxon>Fungi</taxon>
        <taxon>Fungi incertae sedis</taxon>
        <taxon>Mucoromycota</taxon>
        <taxon>Mucoromycotina</taxon>
        <taxon>Mucoromycetes</taxon>
        <taxon>Mucorales</taxon>
        <taxon>Mucorineae</taxon>
        <taxon>Rhizopodaceae</taxon>
        <taxon>Rhizopus</taxon>
    </lineage>
</organism>
<reference evidence="2" key="1">
    <citation type="journal article" date="2020" name="Microb. Genom.">
        <title>Genetic diversity of clinical and environmental Mucorales isolates obtained from an investigation of mucormycosis cases among solid organ transplant recipients.</title>
        <authorList>
            <person name="Nguyen M.H."/>
            <person name="Kaul D."/>
            <person name="Muto C."/>
            <person name="Cheng S.J."/>
            <person name="Richter R.A."/>
            <person name="Bruno V.M."/>
            <person name="Liu G."/>
            <person name="Beyhan S."/>
            <person name="Sundermann A.J."/>
            <person name="Mounaud S."/>
            <person name="Pasculle A.W."/>
            <person name="Nierman W.C."/>
            <person name="Driscoll E."/>
            <person name="Cumbie R."/>
            <person name="Clancy C.J."/>
            <person name="Dupont C.L."/>
        </authorList>
    </citation>
    <scope>NUCLEOTIDE SEQUENCE</scope>
    <source>
        <strain evidence="2">GL16</strain>
    </source>
</reference>
<dbReference type="OrthoDB" id="2289386at2759"/>
<protein>
    <submittedName>
        <fullName evidence="2">Uncharacterized protein</fullName>
    </submittedName>
</protein>
<comment type="caution">
    <text evidence="2">The sequence shown here is derived from an EMBL/GenBank/DDBJ whole genome shotgun (WGS) entry which is preliminary data.</text>
</comment>
<sequence>MALAEFGCAKCSDNKVNSDTLKVYRNALRILNELAAKTKNGKTPKVFIVLFHKAILRFETLLLLDNCMYVHTRHAKIQFPKTPEELKLVFPELKKAISWRDALVQNIDHLHMDSSEGSSPDCTYETSSVCSTP</sequence>
<feature type="compositionally biased region" description="Polar residues" evidence="1">
    <location>
        <begin position="115"/>
        <end position="133"/>
    </location>
</feature>
<dbReference type="EMBL" id="JAANIT010000114">
    <property type="protein sequence ID" value="KAG1551972.1"/>
    <property type="molecule type" value="Genomic_DNA"/>
</dbReference>
<feature type="region of interest" description="Disordered" evidence="1">
    <location>
        <begin position="113"/>
        <end position="133"/>
    </location>
</feature>
<gene>
    <name evidence="2" type="ORF">G6F51_001515</name>
</gene>
<name>A0A9P6YLY3_RHIOR</name>
<evidence type="ECO:0000256" key="1">
    <source>
        <dbReference type="SAM" id="MobiDB-lite"/>
    </source>
</evidence>
<evidence type="ECO:0000313" key="3">
    <source>
        <dbReference type="Proteomes" id="UP000717996"/>
    </source>
</evidence>
<evidence type="ECO:0000313" key="2">
    <source>
        <dbReference type="EMBL" id="KAG1551972.1"/>
    </source>
</evidence>
<proteinExistence type="predicted"/>
<dbReference type="AlphaFoldDB" id="A0A9P6YLY3"/>
<dbReference type="Proteomes" id="UP000717996">
    <property type="component" value="Unassembled WGS sequence"/>
</dbReference>
<accession>A0A9P6YLY3</accession>